<dbReference type="AlphaFoldDB" id="A0A3M7T1A0"/>
<dbReference type="Proteomes" id="UP000276133">
    <property type="component" value="Unassembled WGS sequence"/>
</dbReference>
<gene>
    <name evidence="1" type="ORF">BpHYR1_003906</name>
</gene>
<comment type="caution">
    <text evidence="1">The sequence shown here is derived from an EMBL/GenBank/DDBJ whole genome shotgun (WGS) entry which is preliminary data.</text>
</comment>
<keyword evidence="2" id="KW-1185">Reference proteome</keyword>
<evidence type="ECO:0000313" key="1">
    <source>
        <dbReference type="EMBL" id="RNA41608.1"/>
    </source>
</evidence>
<evidence type="ECO:0000313" key="2">
    <source>
        <dbReference type="Proteomes" id="UP000276133"/>
    </source>
</evidence>
<protein>
    <submittedName>
        <fullName evidence="1">Uncharacterized protein</fullName>
    </submittedName>
</protein>
<proteinExistence type="predicted"/>
<sequence length="81" mass="9257">MLQFSADQLNFFFFGINHSNIDTLFQPAIFAIVERVLNEEYKTENSNLKSRLASIQHEQALSSADYNSTNFTTVTSHLLNI</sequence>
<dbReference type="EMBL" id="REGN01000479">
    <property type="protein sequence ID" value="RNA41608.1"/>
    <property type="molecule type" value="Genomic_DNA"/>
</dbReference>
<name>A0A3M7T1A0_BRAPC</name>
<accession>A0A3M7T1A0</accession>
<reference evidence="1 2" key="1">
    <citation type="journal article" date="2018" name="Sci. Rep.">
        <title>Genomic signatures of local adaptation to the degree of environmental predictability in rotifers.</title>
        <authorList>
            <person name="Franch-Gras L."/>
            <person name="Hahn C."/>
            <person name="Garcia-Roger E.M."/>
            <person name="Carmona M.J."/>
            <person name="Serra M."/>
            <person name="Gomez A."/>
        </authorList>
    </citation>
    <scope>NUCLEOTIDE SEQUENCE [LARGE SCALE GENOMIC DNA]</scope>
    <source>
        <strain evidence="1">HYR1</strain>
    </source>
</reference>
<organism evidence="1 2">
    <name type="scientific">Brachionus plicatilis</name>
    <name type="common">Marine rotifer</name>
    <name type="synonym">Brachionus muelleri</name>
    <dbReference type="NCBI Taxonomy" id="10195"/>
    <lineage>
        <taxon>Eukaryota</taxon>
        <taxon>Metazoa</taxon>
        <taxon>Spiralia</taxon>
        <taxon>Gnathifera</taxon>
        <taxon>Rotifera</taxon>
        <taxon>Eurotatoria</taxon>
        <taxon>Monogononta</taxon>
        <taxon>Pseudotrocha</taxon>
        <taxon>Ploima</taxon>
        <taxon>Brachionidae</taxon>
        <taxon>Brachionus</taxon>
    </lineage>
</organism>